<organism evidence="1 2">
    <name type="scientific">Cynara cardunculus var. scolymus</name>
    <name type="common">Globe artichoke</name>
    <name type="synonym">Cynara scolymus</name>
    <dbReference type="NCBI Taxonomy" id="59895"/>
    <lineage>
        <taxon>Eukaryota</taxon>
        <taxon>Viridiplantae</taxon>
        <taxon>Streptophyta</taxon>
        <taxon>Embryophyta</taxon>
        <taxon>Tracheophyta</taxon>
        <taxon>Spermatophyta</taxon>
        <taxon>Magnoliopsida</taxon>
        <taxon>eudicotyledons</taxon>
        <taxon>Gunneridae</taxon>
        <taxon>Pentapetalae</taxon>
        <taxon>asterids</taxon>
        <taxon>campanulids</taxon>
        <taxon>Asterales</taxon>
        <taxon>Asteraceae</taxon>
        <taxon>Carduoideae</taxon>
        <taxon>Cardueae</taxon>
        <taxon>Carduinae</taxon>
        <taxon>Cynara</taxon>
    </lineage>
</organism>
<dbReference type="STRING" id="59895.A0A103YFB9"/>
<comment type="caution">
    <text evidence="1">The sequence shown here is derived from an EMBL/GenBank/DDBJ whole genome shotgun (WGS) entry which is preliminary data.</text>
</comment>
<keyword evidence="2" id="KW-1185">Reference proteome</keyword>
<evidence type="ECO:0000313" key="2">
    <source>
        <dbReference type="Proteomes" id="UP000243975"/>
    </source>
</evidence>
<dbReference type="AlphaFoldDB" id="A0A103YFB9"/>
<evidence type="ECO:0000313" key="1">
    <source>
        <dbReference type="EMBL" id="KVI08039.1"/>
    </source>
</evidence>
<proteinExistence type="predicted"/>
<dbReference type="EMBL" id="LEKV01001378">
    <property type="protein sequence ID" value="KVI08039.1"/>
    <property type="molecule type" value="Genomic_DNA"/>
</dbReference>
<reference evidence="1 2" key="1">
    <citation type="journal article" date="2016" name="Sci. Rep.">
        <title>The genome sequence of the outbreeding globe artichoke constructed de novo incorporating a phase-aware low-pass sequencing strategy of F1 progeny.</title>
        <authorList>
            <person name="Scaglione D."/>
            <person name="Reyes-Chin-Wo S."/>
            <person name="Acquadro A."/>
            <person name="Froenicke L."/>
            <person name="Portis E."/>
            <person name="Beitel C."/>
            <person name="Tirone M."/>
            <person name="Mauro R."/>
            <person name="Lo Monaco A."/>
            <person name="Mauromicale G."/>
            <person name="Faccioli P."/>
            <person name="Cattivelli L."/>
            <person name="Rieseberg L."/>
            <person name="Michelmore R."/>
            <person name="Lanteri S."/>
        </authorList>
    </citation>
    <scope>NUCLEOTIDE SEQUENCE [LARGE SCALE GENOMIC DNA]</scope>
    <source>
        <strain evidence="1">2C</strain>
    </source>
</reference>
<dbReference type="Proteomes" id="UP000243975">
    <property type="component" value="Unassembled WGS sequence"/>
</dbReference>
<evidence type="ECO:0008006" key="3">
    <source>
        <dbReference type="Google" id="ProtNLM"/>
    </source>
</evidence>
<protein>
    <recommendedName>
        <fullName evidence="3">Pentatricopeptide repeat-containing protein</fullName>
    </recommendedName>
</protein>
<dbReference type="Gramene" id="KVI08039">
    <property type="protein sequence ID" value="KVI08039"/>
    <property type="gene ID" value="Ccrd_013593"/>
</dbReference>
<gene>
    <name evidence="1" type="ORF">Ccrd_013593</name>
</gene>
<accession>A0A103YFB9</accession>
<name>A0A103YFB9_CYNCS</name>
<sequence length="66" mass="7299">MYQKLVDGEDLPHLASVEAYGQVALYKEALVTFSTMNELGSNSTIGTFNSLIDVFAMGGLYKEYEQ</sequence>